<evidence type="ECO:0000256" key="9">
    <source>
        <dbReference type="ARBA" id="ARBA00081863"/>
    </source>
</evidence>
<name>A0A9W8B0W2_9FUNG</name>
<dbReference type="InterPro" id="IPR040504">
    <property type="entry name" value="TFIIF_beta_N"/>
</dbReference>
<evidence type="ECO:0000259" key="11">
    <source>
        <dbReference type="Pfam" id="PF02270"/>
    </source>
</evidence>
<gene>
    <name evidence="13" type="ORF">IWQ62_000071</name>
</gene>
<dbReference type="PANTHER" id="PTHR10445">
    <property type="entry name" value="GENERAL TRANSCRIPTION FACTOR IIF SUBUNIT 2"/>
    <property type="match status" value="1"/>
</dbReference>
<keyword evidence="6" id="KW-0804">Transcription</keyword>
<dbReference type="PANTHER" id="PTHR10445:SF0">
    <property type="entry name" value="GENERAL TRANSCRIPTION FACTOR IIF SUBUNIT 2"/>
    <property type="match status" value="1"/>
</dbReference>
<dbReference type="GO" id="GO:0006367">
    <property type="term" value="P:transcription initiation at RNA polymerase II promoter"/>
    <property type="evidence" value="ECO:0007669"/>
    <property type="project" value="InterPro"/>
</dbReference>
<feature type="region of interest" description="Disordered" evidence="10">
    <location>
        <begin position="251"/>
        <end position="289"/>
    </location>
</feature>
<dbReference type="InterPro" id="IPR036388">
    <property type="entry name" value="WH-like_DNA-bd_sf"/>
</dbReference>
<dbReference type="CDD" id="cd07980">
    <property type="entry name" value="TFIIF_beta"/>
    <property type="match status" value="1"/>
</dbReference>
<evidence type="ECO:0000256" key="5">
    <source>
        <dbReference type="ARBA" id="ARBA00023125"/>
    </source>
</evidence>
<comment type="caution">
    <text evidence="13">The sequence shown here is derived from an EMBL/GenBank/DDBJ whole genome shotgun (WGS) entry which is preliminary data.</text>
</comment>
<comment type="similarity">
    <text evidence="2">Belongs to the TFIIF beta subunit family.</text>
</comment>
<dbReference type="InterPro" id="IPR011039">
    <property type="entry name" value="TFIIF_interaction"/>
</dbReference>
<protein>
    <recommendedName>
        <fullName evidence="3">Transcription initiation factor IIF subunit beta</fullName>
    </recommendedName>
    <alternativeName>
        <fullName evidence="9">TFIIF medium subunit</fullName>
    </alternativeName>
    <alternativeName>
        <fullName evidence="8">TFIIF-beta</fullName>
    </alternativeName>
</protein>
<evidence type="ECO:0000256" key="3">
    <source>
        <dbReference type="ARBA" id="ARBA00021453"/>
    </source>
</evidence>
<keyword evidence="4" id="KW-0805">Transcription regulation</keyword>
<evidence type="ECO:0000256" key="2">
    <source>
        <dbReference type="ARBA" id="ARBA00009543"/>
    </source>
</evidence>
<evidence type="ECO:0000256" key="4">
    <source>
        <dbReference type="ARBA" id="ARBA00023015"/>
    </source>
</evidence>
<dbReference type="Proteomes" id="UP001150925">
    <property type="component" value="Unassembled WGS sequence"/>
</dbReference>
<feature type="domain" description="TFIIF beta subunit N-terminal" evidence="12">
    <location>
        <begin position="38"/>
        <end position="117"/>
    </location>
</feature>
<accession>A0A9W8B0W2</accession>
<dbReference type="EMBL" id="JANBPY010000002">
    <property type="protein sequence ID" value="KAJ1970244.1"/>
    <property type="molecule type" value="Genomic_DNA"/>
</dbReference>
<reference evidence="13" key="1">
    <citation type="submission" date="2022-07" db="EMBL/GenBank/DDBJ databases">
        <title>Phylogenomic reconstructions and comparative analyses of Kickxellomycotina fungi.</title>
        <authorList>
            <person name="Reynolds N.K."/>
            <person name="Stajich J.E."/>
            <person name="Barry K."/>
            <person name="Grigoriev I.V."/>
            <person name="Crous P."/>
            <person name="Smith M.E."/>
        </authorList>
    </citation>
    <scope>NUCLEOTIDE SEQUENCE</scope>
    <source>
        <strain evidence="13">RSA 1196</strain>
    </source>
</reference>
<dbReference type="Gene3D" id="1.10.10.10">
    <property type="entry name" value="Winged helix-like DNA-binding domain superfamily/Winged helix DNA-binding domain"/>
    <property type="match status" value="1"/>
</dbReference>
<dbReference type="InterPro" id="IPR003196">
    <property type="entry name" value="TFIIF_beta"/>
</dbReference>
<dbReference type="AlphaFoldDB" id="A0A9W8B0W2"/>
<keyword evidence="14" id="KW-1185">Reference proteome</keyword>
<dbReference type="Pfam" id="PF02270">
    <property type="entry name" value="TFIIF_beta"/>
    <property type="match status" value="1"/>
</dbReference>
<feature type="compositionally biased region" description="Polar residues" evidence="10">
    <location>
        <begin position="251"/>
        <end position="261"/>
    </location>
</feature>
<feature type="domain" description="TFIIF beta subunit HTH" evidence="11">
    <location>
        <begin position="193"/>
        <end position="256"/>
    </location>
</feature>
<dbReference type="GO" id="GO:0005674">
    <property type="term" value="C:transcription factor TFIIF complex"/>
    <property type="evidence" value="ECO:0007669"/>
    <property type="project" value="InterPro"/>
</dbReference>
<keyword evidence="5" id="KW-0238">DNA-binding</keyword>
<dbReference type="SUPFAM" id="SSF46785">
    <property type="entry name" value="Winged helix' DNA-binding domain"/>
    <property type="match status" value="1"/>
</dbReference>
<dbReference type="InterPro" id="IPR040450">
    <property type="entry name" value="TFIIF_beta_HTH"/>
</dbReference>
<evidence type="ECO:0000256" key="10">
    <source>
        <dbReference type="SAM" id="MobiDB-lite"/>
    </source>
</evidence>
<dbReference type="SUPFAM" id="SSF50916">
    <property type="entry name" value="Rap30/74 interaction domains"/>
    <property type="match status" value="1"/>
</dbReference>
<evidence type="ECO:0000313" key="13">
    <source>
        <dbReference type="EMBL" id="KAJ1970244.1"/>
    </source>
</evidence>
<evidence type="ECO:0000256" key="1">
    <source>
        <dbReference type="ARBA" id="ARBA00004123"/>
    </source>
</evidence>
<evidence type="ECO:0000256" key="6">
    <source>
        <dbReference type="ARBA" id="ARBA00023163"/>
    </source>
</evidence>
<dbReference type="Pfam" id="PF17683">
    <property type="entry name" value="TFIIF_beta_N"/>
    <property type="match status" value="1"/>
</dbReference>
<dbReference type="GO" id="GO:0003677">
    <property type="term" value="F:DNA binding"/>
    <property type="evidence" value="ECO:0007669"/>
    <property type="project" value="UniProtKB-KW"/>
</dbReference>
<evidence type="ECO:0000259" key="12">
    <source>
        <dbReference type="Pfam" id="PF17683"/>
    </source>
</evidence>
<comment type="subcellular location">
    <subcellularLocation>
        <location evidence="1">Nucleus</location>
    </subcellularLocation>
</comment>
<evidence type="ECO:0000313" key="14">
    <source>
        <dbReference type="Proteomes" id="UP001150925"/>
    </source>
</evidence>
<dbReference type="FunFam" id="1.10.10.10:FF:000035">
    <property type="entry name" value="General transcription factor IIF subunit 2"/>
    <property type="match status" value="1"/>
</dbReference>
<evidence type="ECO:0000256" key="8">
    <source>
        <dbReference type="ARBA" id="ARBA00081473"/>
    </source>
</evidence>
<dbReference type="OrthoDB" id="26094at2759"/>
<organism evidence="13 14">
    <name type="scientific">Dispira parvispora</name>
    <dbReference type="NCBI Taxonomy" id="1520584"/>
    <lineage>
        <taxon>Eukaryota</taxon>
        <taxon>Fungi</taxon>
        <taxon>Fungi incertae sedis</taxon>
        <taxon>Zoopagomycota</taxon>
        <taxon>Kickxellomycotina</taxon>
        <taxon>Dimargaritomycetes</taxon>
        <taxon>Dimargaritales</taxon>
        <taxon>Dimargaritaceae</taxon>
        <taxon>Dispira</taxon>
    </lineage>
</organism>
<evidence type="ECO:0000256" key="7">
    <source>
        <dbReference type="ARBA" id="ARBA00023242"/>
    </source>
</evidence>
<keyword evidence="7" id="KW-0539">Nucleus</keyword>
<sequence>MPKAPTSYINASKARTATASDTLMDDDIEDLRLDEAETNVWLVKVPIFLADRWRNINEEKQELGKVRIYDTPDPEGNTLSIILSDDPQHKDIPQEYKLRVVNNQVNNLYVFSENEDNHATALRGVVHHECSATPVYNDVYRSIMHQRMSQADKGNRKVQFMTERDRRSLMAPEMQESGNMVRKKAMDLDSRSARMERSVLMDKIFRCFEEHPYWAMKGFVEVTGQPVAYLKEILDEVATFHRKGSYSQTYSLKPEYSNRTHVPSVDPASPDETPDNQDKFESDDDFEEV</sequence>
<proteinExistence type="inferred from homology"/>
<dbReference type="InterPro" id="IPR036390">
    <property type="entry name" value="WH_DNA-bd_sf"/>
</dbReference>